<evidence type="ECO:0000313" key="1">
    <source>
        <dbReference type="EMBL" id="CAF99933.1"/>
    </source>
</evidence>
<gene>
    <name evidence="1" type="ORF">GSTENG00018187001</name>
</gene>
<dbReference type="AlphaFoldDB" id="Q4SHE9"/>
<protein>
    <submittedName>
        <fullName evidence="1">(spotted green pufferfish) hypothetical protein</fullName>
    </submittedName>
</protein>
<dbReference type="EMBL" id="CAAE01014581">
    <property type="protein sequence ID" value="CAF99933.1"/>
    <property type="molecule type" value="Genomic_DNA"/>
</dbReference>
<comment type="caution">
    <text evidence="1">The sequence shown here is derived from an EMBL/GenBank/DDBJ whole genome shotgun (WGS) entry which is preliminary data.</text>
</comment>
<proteinExistence type="predicted"/>
<accession>Q4SHE9</accession>
<reference evidence="1" key="2">
    <citation type="submission" date="2004-02" db="EMBL/GenBank/DDBJ databases">
        <authorList>
            <consortium name="Genoscope"/>
            <consortium name="Whitehead Institute Centre for Genome Research"/>
        </authorList>
    </citation>
    <scope>NUCLEOTIDE SEQUENCE</scope>
</reference>
<organism evidence="1">
    <name type="scientific">Tetraodon nigroviridis</name>
    <name type="common">Spotted green pufferfish</name>
    <name type="synonym">Chelonodon nigroviridis</name>
    <dbReference type="NCBI Taxonomy" id="99883"/>
    <lineage>
        <taxon>Eukaryota</taxon>
        <taxon>Metazoa</taxon>
        <taxon>Chordata</taxon>
        <taxon>Craniata</taxon>
        <taxon>Vertebrata</taxon>
        <taxon>Euteleostomi</taxon>
        <taxon>Actinopterygii</taxon>
        <taxon>Neopterygii</taxon>
        <taxon>Teleostei</taxon>
        <taxon>Neoteleostei</taxon>
        <taxon>Acanthomorphata</taxon>
        <taxon>Eupercaria</taxon>
        <taxon>Tetraodontiformes</taxon>
        <taxon>Tetradontoidea</taxon>
        <taxon>Tetraodontidae</taxon>
        <taxon>Tetraodon</taxon>
    </lineage>
</organism>
<dbReference type="KEGG" id="tng:GSTEN00018187G001"/>
<name>Q4SHE9_TETNG</name>
<sequence length="37" mass="3974">MTVLVSTSSLWCPLSTESLDQIYYGAVVGPGDHHPVN</sequence>
<reference evidence="1" key="1">
    <citation type="journal article" date="2004" name="Nature">
        <title>Genome duplication in the teleost fish Tetraodon nigroviridis reveals the early vertebrate proto-karyotype.</title>
        <authorList>
            <person name="Jaillon O."/>
            <person name="Aury J.-M."/>
            <person name="Brunet F."/>
            <person name="Petit J.-L."/>
            <person name="Stange-Thomann N."/>
            <person name="Mauceli E."/>
            <person name="Bouneau L."/>
            <person name="Fischer C."/>
            <person name="Ozouf-Costaz C."/>
            <person name="Bernot A."/>
            <person name="Nicaud S."/>
            <person name="Jaffe D."/>
            <person name="Fisher S."/>
            <person name="Lutfalla G."/>
            <person name="Dossat C."/>
            <person name="Segurens B."/>
            <person name="Dasilva C."/>
            <person name="Salanoubat M."/>
            <person name="Levy M."/>
            <person name="Boudet N."/>
            <person name="Castellano S."/>
            <person name="Anthouard V."/>
            <person name="Jubin C."/>
            <person name="Castelli V."/>
            <person name="Katinka M."/>
            <person name="Vacherie B."/>
            <person name="Biemont C."/>
            <person name="Skalli Z."/>
            <person name="Cattolico L."/>
            <person name="Poulain J."/>
            <person name="De Berardinis V."/>
            <person name="Cruaud C."/>
            <person name="Duprat S."/>
            <person name="Brottier P."/>
            <person name="Coutanceau J.-P."/>
            <person name="Gouzy J."/>
            <person name="Parra G."/>
            <person name="Lardier G."/>
            <person name="Chapple C."/>
            <person name="McKernan K.J."/>
            <person name="McEwan P."/>
            <person name="Bosak S."/>
            <person name="Kellis M."/>
            <person name="Volff J.-N."/>
            <person name="Guigo R."/>
            <person name="Zody M.C."/>
            <person name="Mesirov J."/>
            <person name="Lindblad-Toh K."/>
            <person name="Birren B."/>
            <person name="Nusbaum C."/>
            <person name="Kahn D."/>
            <person name="Robinson-Rechavi M."/>
            <person name="Laudet V."/>
            <person name="Schachter V."/>
            <person name="Quetier F."/>
            <person name="Saurin W."/>
            <person name="Scarpelli C."/>
            <person name="Wincker P."/>
            <person name="Lander E.S."/>
            <person name="Weissenbach J."/>
            <person name="Roest Crollius H."/>
        </authorList>
    </citation>
    <scope>NUCLEOTIDE SEQUENCE [LARGE SCALE GENOMIC DNA]</scope>
</reference>